<dbReference type="PROSITE" id="PS00675">
    <property type="entry name" value="SIGMA54_INTERACT_1"/>
    <property type="match status" value="1"/>
</dbReference>
<reference evidence="8" key="1">
    <citation type="submission" date="2021-03" db="EMBL/GenBank/DDBJ databases">
        <authorList>
            <person name="Wang G."/>
        </authorList>
    </citation>
    <scope>NUCLEOTIDE SEQUENCE</scope>
    <source>
        <strain evidence="8">KCTC 12899</strain>
    </source>
</reference>
<dbReference type="AlphaFoldDB" id="A0A8J7U388"/>
<feature type="domain" description="Sigma-54 factor interaction" evidence="6">
    <location>
        <begin position="169"/>
        <end position="407"/>
    </location>
</feature>
<keyword evidence="2" id="KW-0067">ATP-binding</keyword>
<evidence type="ECO:0000256" key="1">
    <source>
        <dbReference type="ARBA" id="ARBA00022741"/>
    </source>
</evidence>
<feature type="region of interest" description="Disordered" evidence="5">
    <location>
        <begin position="1"/>
        <end position="31"/>
    </location>
</feature>
<dbReference type="GO" id="GO:0043565">
    <property type="term" value="F:sequence-specific DNA binding"/>
    <property type="evidence" value="ECO:0007669"/>
    <property type="project" value="InterPro"/>
</dbReference>
<evidence type="ECO:0000256" key="5">
    <source>
        <dbReference type="SAM" id="MobiDB-lite"/>
    </source>
</evidence>
<evidence type="ECO:0000313" key="7">
    <source>
        <dbReference type="EMBL" id="MBO1317218.1"/>
    </source>
</evidence>
<dbReference type="InterPro" id="IPR025944">
    <property type="entry name" value="Sigma_54_int_dom_CS"/>
</dbReference>
<evidence type="ECO:0000313" key="9">
    <source>
        <dbReference type="Proteomes" id="UP000664417"/>
    </source>
</evidence>
<keyword evidence="1" id="KW-0547">Nucleotide-binding</keyword>
<dbReference type="InterPro" id="IPR009057">
    <property type="entry name" value="Homeodomain-like_sf"/>
</dbReference>
<dbReference type="PANTHER" id="PTHR32071">
    <property type="entry name" value="TRANSCRIPTIONAL REGULATORY PROTEIN"/>
    <property type="match status" value="1"/>
</dbReference>
<evidence type="ECO:0000313" key="8">
    <source>
        <dbReference type="EMBL" id="MBO1318524.1"/>
    </source>
</evidence>
<protein>
    <submittedName>
        <fullName evidence="8">Sigma-54-dependent Fis family transcriptional regulator</fullName>
    </submittedName>
</protein>
<dbReference type="RefSeq" id="WP_207856455.1">
    <property type="nucleotide sequence ID" value="NZ_JAFREP010000002.1"/>
</dbReference>
<dbReference type="EMBL" id="JAFREP010000006">
    <property type="protein sequence ID" value="MBO1318524.1"/>
    <property type="molecule type" value="Genomic_DNA"/>
</dbReference>
<evidence type="ECO:0000256" key="2">
    <source>
        <dbReference type="ARBA" id="ARBA00022840"/>
    </source>
</evidence>
<gene>
    <name evidence="7" type="ORF">J3U88_02015</name>
    <name evidence="8" type="ORF">J3U88_08650</name>
</gene>
<comment type="caution">
    <text evidence="8">The sequence shown here is derived from an EMBL/GenBank/DDBJ whole genome shotgun (WGS) entry which is preliminary data.</text>
</comment>
<proteinExistence type="predicted"/>
<dbReference type="Pfam" id="PF02954">
    <property type="entry name" value="HTH_8"/>
    <property type="match status" value="2"/>
</dbReference>
<dbReference type="PROSITE" id="PS00688">
    <property type="entry name" value="SIGMA54_INTERACT_3"/>
    <property type="match status" value="1"/>
</dbReference>
<dbReference type="Pfam" id="PF00158">
    <property type="entry name" value="Sigma54_activat"/>
    <property type="match status" value="1"/>
</dbReference>
<dbReference type="InterPro" id="IPR003593">
    <property type="entry name" value="AAA+_ATPase"/>
</dbReference>
<sequence>MEPETNNTNAPKNNQDQAMPDFHSQTRPPDELHAQTAQLRVLSFTIACHPDPTRIGERAVLHQLNEGKAEAVSRNQPDFHSPVTGVSRALDCATISRRPVLLEHMDDGVLISTGMGNSKIRIDGRPVTTESLISFDKIEQGVVLEINRSVVLVLQPSLGERSDGADFGLKGHSPAICHIRDDIQRVADLEMPLLIRGESGTGKELVARAIHERGSRMKNPLVSLNLAALPATIAAAELFGVRRGAYTGASESRQGFFRAADRGILFLDEIGEAPLEVQAMLLRVLETGDIFPVGFTQPVRVDVRVLAATDADLEAQCEQGRFKAPLLHRLSSYEIWLPPLRRRRQDIPELFIHFATEALTELDEHLADKSAHSEHPWLTAQLATQLIMFHWPGNVRQLRNIARQLVFGSRKQNRLKLPPRFEQLFQNDAQQPTMEPPPLESKPQVSVAKPATPKMHRKPASITYEELHQALHACDWKPADAARHLGISRSSVYALMQRYPNIKIAESLTQEQIQTALEASDGDIDAAARYLQVSSAGMRRRIVKLDIDPQVYASETNGT</sequence>
<dbReference type="Pfam" id="PF25601">
    <property type="entry name" value="AAA_lid_14"/>
    <property type="match status" value="1"/>
</dbReference>
<dbReference type="EMBL" id="JAFREP010000002">
    <property type="protein sequence ID" value="MBO1317218.1"/>
    <property type="molecule type" value="Genomic_DNA"/>
</dbReference>
<dbReference type="CDD" id="cd00009">
    <property type="entry name" value="AAA"/>
    <property type="match status" value="1"/>
</dbReference>
<dbReference type="Gene3D" id="3.40.50.300">
    <property type="entry name" value="P-loop containing nucleotide triphosphate hydrolases"/>
    <property type="match status" value="1"/>
</dbReference>
<dbReference type="GO" id="GO:0005524">
    <property type="term" value="F:ATP binding"/>
    <property type="evidence" value="ECO:0007669"/>
    <property type="project" value="UniProtKB-KW"/>
</dbReference>
<dbReference type="Gene3D" id="1.10.8.60">
    <property type="match status" value="1"/>
</dbReference>
<dbReference type="GO" id="GO:0006355">
    <property type="term" value="P:regulation of DNA-templated transcription"/>
    <property type="evidence" value="ECO:0007669"/>
    <property type="project" value="InterPro"/>
</dbReference>
<dbReference type="SUPFAM" id="SSF52540">
    <property type="entry name" value="P-loop containing nucleoside triphosphate hydrolases"/>
    <property type="match status" value="1"/>
</dbReference>
<keyword evidence="9" id="KW-1185">Reference proteome</keyword>
<evidence type="ECO:0000259" key="6">
    <source>
        <dbReference type="PROSITE" id="PS50045"/>
    </source>
</evidence>
<evidence type="ECO:0000256" key="4">
    <source>
        <dbReference type="ARBA" id="ARBA00023163"/>
    </source>
</evidence>
<evidence type="ECO:0000256" key="3">
    <source>
        <dbReference type="ARBA" id="ARBA00023015"/>
    </source>
</evidence>
<organism evidence="8 9">
    <name type="scientific">Acanthopleuribacter pedis</name>
    <dbReference type="NCBI Taxonomy" id="442870"/>
    <lineage>
        <taxon>Bacteria</taxon>
        <taxon>Pseudomonadati</taxon>
        <taxon>Acidobacteriota</taxon>
        <taxon>Holophagae</taxon>
        <taxon>Acanthopleuribacterales</taxon>
        <taxon>Acanthopleuribacteraceae</taxon>
        <taxon>Acanthopleuribacter</taxon>
    </lineage>
</organism>
<accession>A0A8J7U388</accession>
<feature type="compositionally biased region" description="Polar residues" evidence="5">
    <location>
        <begin position="1"/>
        <end position="27"/>
    </location>
</feature>
<dbReference type="InterPro" id="IPR027417">
    <property type="entry name" value="P-loop_NTPase"/>
</dbReference>
<dbReference type="Proteomes" id="UP000664417">
    <property type="component" value="Unassembled WGS sequence"/>
</dbReference>
<keyword evidence="3" id="KW-0805">Transcription regulation</keyword>
<dbReference type="FunFam" id="3.40.50.300:FF:000006">
    <property type="entry name" value="DNA-binding transcriptional regulator NtrC"/>
    <property type="match status" value="1"/>
</dbReference>
<dbReference type="InterPro" id="IPR002197">
    <property type="entry name" value="HTH_Fis"/>
</dbReference>
<dbReference type="PANTHER" id="PTHR32071:SF57">
    <property type="entry name" value="C4-DICARBOXYLATE TRANSPORT TRANSCRIPTIONAL REGULATORY PROTEIN DCTD"/>
    <property type="match status" value="1"/>
</dbReference>
<dbReference type="InterPro" id="IPR002078">
    <property type="entry name" value="Sigma_54_int"/>
</dbReference>
<dbReference type="Gene3D" id="1.10.10.60">
    <property type="entry name" value="Homeodomain-like"/>
    <property type="match status" value="2"/>
</dbReference>
<name>A0A8J7U388_9BACT</name>
<dbReference type="SMART" id="SM00382">
    <property type="entry name" value="AAA"/>
    <property type="match status" value="1"/>
</dbReference>
<dbReference type="PROSITE" id="PS50045">
    <property type="entry name" value="SIGMA54_INTERACT_4"/>
    <property type="match status" value="1"/>
</dbReference>
<dbReference type="SUPFAM" id="SSF46689">
    <property type="entry name" value="Homeodomain-like"/>
    <property type="match status" value="1"/>
</dbReference>
<keyword evidence="4" id="KW-0804">Transcription</keyword>
<dbReference type="InterPro" id="IPR025662">
    <property type="entry name" value="Sigma_54_int_dom_ATP-bd_1"/>
</dbReference>
<dbReference type="InterPro" id="IPR058031">
    <property type="entry name" value="AAA_lid_NorR"/>
</dbReference>